<evidence type="ECO:0000313" key="4">
    <source>
        <dbReference type="Ensembl" id="ENSSFAP00005014412.1"/>
    </source>
</evidence>
<dbReference type="PANTHER" id="PTHR16057:SF1">
    <property type="entry name" value="PROTEIN LINES HOMOLOG 1"/>
    <property type="match status" value="1"/>
</dbReference>
<feature type="domain" description="Protein Lines N-terminal" evidence="2">
    <location>
        <begin position="146"/>
        <end position="489"/>
    </location>
</feature>
<proteinExistence type="predicted"/>
<reference evidence="4" key="1">
    <citation type="submission" date="2019-06" db="EMBL/GenBank/DDBJ databases">
        <authorList>
            <consortium name="Wellcome Sanger Institute Data Sharing"/>
        </authorList>
    </citation>
    <scope>NUCLEOTIDE SEQUENCE [LARGE SCALE GENOMIC DNA]</scope>
</reference>
<evidence type="ECO:0000256" key="1">
    <source>
        <dbReference type="SAM" id="MobiDB-lite"/>
    </source>
</evidence>
<evidence type="ECO:0000259" key="3">
    <source>
        <dbReference type="Pfam" id="PF14695"/>
    </source>
</evidence>
<feature type="compositionally biased region" description="Acidic residues" evidence="1">
    <location>
        <begin position="531"/>
        <end position="543"/>
    </location>
</feature>
<dbReference type="OMA" id="FYRIVKC"/>
<dbReference type="Ensembl" id="ENSSFAT00005015014.1">
    <property type="protein sequence ID" value="ENSSFAP00005014412.1"/>
    <property type="gene ID" value="ENSSFAG00005007745.1"/>
</dbReference>
<reference evidence="4" key="3">
    <citation type="submission" date="2025-09" db="UniProtKB">
        <authorList>
            <consortium name="Ensembl"/>
        </authorList>
    </citation>
    <scope>IDENTIFICATION</scope>
</reference>
<evidence type="ECO:0000313" key="5">
    <source>
        <dbReference type="Proteomes" id="UP000472267"/>
    </source>
</evidence>
<dbReference type="InterPro" id="IPR032794">
    <property type="entry name" value="LINES_N"/>
</dbReference>
<dbReference type="Proteomes" id="UP000472267">
    <property type="component" value="Chromosome 1"/>
</dbReference>
<evidence type="ECO:0000259" key="2">
    <source>
        <dbReference type="Pfam" id="PF14694"/>
    </source>
</evidence>
<sequence length="648" mass="69536">MEELLGHLTDVYRCLASGSCPQRSAVEVARAVFSGLCVHVRGGDASSLSLSLVHRLVSGARGSRFCREVLVELRGLDLLPQLVLHFQSEDQVVSHLAARSVSACVCYHLQESGAVSPAWQRKCVEAFQSAPPSAELDACLWSLTDVLKRLIKGARHGEYILGEILSGFDCSLLSLCSKFLPEGGSPATQSEVVFTHSSQQVSSFCLLLDLLEVLSASGVCAQSQRLIHARCPALLAAVGHGSEYFVRRKAALLLKRAALQRLGEDLALGGAAPSGLKQAGSGCQRLSLARSVLTAVDQDWLHGVQVRPAAFFGGTKQIRDGETQEADCVMLRAISLIVLKSIEIQIQTSGGAAVHGAPEPCVYVERLWGFLRRCSVQLAGLRHLCCWISLLFGEQDDDMMEAARALLALFLHHRDQTMSSGSGGPAVLAAACSSGFNPHCHFVLLLHSVSFDHSILLDFLISSETCFLEYLVRYLKCLRDDWPGFIWACGGGAAAPDCGPSLQESRSAPPTPPAGAGSCVTPPQRRLVDYDSSDGSDPEDMEVCDSRPGPPGGLGNADAARLPASPRHRRRLSLTDSPGAAAAPRPGVVTSARAVQCLCELREVVSRLHARKLFPYNPASLLKLLTQSFLPVAIRLYTSCLQTVFALL</sequence>
<accession>A0A672G831</accession>
<keyword evidence="5" id="KW-1185">Reference proteome</keyword>
<organism evidence="4 5">
    <name type="scientific">Salarias fasciatus</name>
    <name type="common">Jewelled blenny</name>
    <name type="synonym">Blennius fasciatus</name>
    <dbReference type="NCBI Taxonomy" id="181472"/>
    <lineage>
        <taxon>Eukaryota</taxon>
        <taxon>Metazoa</taxon>
        <taxon>Chordata</taxon>
        <taxon>Craniata</taxon>
        <taxon>Vertebrata</taxon>
        <taxon>Euteleostomi</taxon>
        <taxon>Actinopterygii</taxon>
        <taxon>Neopterygii</taxon>
        <taxon>Teleostei</taxon>
        <taxon>Neoteleostei</taxon>
        <taxon>Acanthomorphata</taxon>
        <taxon>Ovalentaria</taxon>
        <taxon>Blenniimorphae</taxon>
        <taxon>Blenniiformes</taxon>
        <taxon>Blennioidei</taxon>
        <taxon>Blenniidae</taxon>
        <taxon>Salariinae</taxon>
        <taxon>Salarias</taxon>
    </lineage>
</organism>
<dbReference type="Pfam" id="PF14694">
    <property type="entry name" value="LINES_N"/>
    <property type="match status" value="1"/>
</dbReference>
<feature type="domain" description="Protein Lines C-terminal" evidence="3">
    <location>
        <begin position="594"/>
        <end position="627"/>
    </location>
</feature>
<dbReference type="InterPro" id="IPR024875">
    <property type="entry name" value="Protein_Lines"/>
</dbReference>
<feature type="region of interest" description="Disordered" evidence="1">
    <location>
        <begin position="499"/>
        <end position="586"/>
    </location>
</feature>
<dbReference type="PANTHER" id="PTHR16057">
    <property type="entry name" value="WINS1, 2 PROTEIN"/>
    <property type="match status" value="1"/>
</dbReference>
<name>A0A672G831_SALFA</name>
<dbReference type="InterPro" id="IPR029415">
    <property type="entry name" value="Lines_C"/>
</dbReference>
<reference evidence="4" key="2">
    <citation type="submission" date="2025-08" db="UniProtKB">
        <authorList>
            <consortium name="Ensembl"/>
        </authorList>
    </citation>
    <scope>IDENTIFICATION</scope>
</reference>
<dbReference type="FunCoup" id="A0A672G831">
    <property type="interactions" value="1049"/>
</dbReference>
<dbReference type="InParanoid" id="A0A672G831"/>
<protein>
    <submittedName>
        <fullName evidence="4">Lines homolog 1</fullName>
    </submittedName>
</protein>
<dbReference type="Pfam" id="PF14695">
    <property type="entry name" value="LINES_C"/>
    <property type="match status" value="1"/>
</dbReference>
<dbReference type="AlphaFoldDB" id="A0A672G831"/>
<gene>
    <name evidence="4" type="primary">lins1</name>
</gene>